<dbReference type="Proteomes" id="UP001430953">
    <property type="component" value="Unassembled WGS sequence"/>
</dbReference>
<protein>
    <submittedName>
        <fullName evidence="1">Uncharacterized protein</fullName>
    </submittedName>
</protein>
<keyword evidence="2" id="KW-1185">Reference proteome</keyword>
<comment type="caution">
    <text evidence="1">The sequence shown here is derived from an EMBL/GenBank/DDBJ whole genome shotgun (WGS) entry which is preliminary data.</text>
</comment>
<proteinExistence type="predicted"/>
<gene>
    <name evidence="1" type="ORF">PUN28_009423</name>
</gene>
<organism evidence="1 2">
    <name type="scientific">Cardiocondyla obscurior</name>
    <dbReference type="NCBI Taxonomy" id="286306"/>
    <lineage>
        <taxon>Eukaryota</taxon>
        <taxon>Metazoa</taxon>
        <taxon>Ecdysozoa</taxon>
        <taxon>Arthropoda</taxon>
        <taxon>Hexapoda</taxon>
        <taxon>Insecta</taxon>
        <taxon>Pterygota</taxon>
        <taxon>Neoptera</taxon>
        <taxon>Endopterygota</taxon>
        <taxon>Hymenoptera</taxon>
        <taxon>Apocrita</taxon>
        <taxon>Aculeata</taxon>
        <taxon>Formicoidea</taxon>
        <taxon>Formicidae</taxon>
        <taxon>Myrmicinae</taxon>
        <taxon>Cardiocondyla</taxon>
    </lineage>
</organism>
<accession>A0AAW2FXP5</accession>
<reference evidence="1 2" key="1">
    <citation type="submission" date="2023-03" db="EMBL/GenBank/DDBJ databases">
        <title>High recombination rates correlate with genetic variation in Cardiocondyla obscurior ants.</title>
        <authorList>
            <person name="Errbii M."/>
        </authorList>
    </citation>
    <scope>NUCLEOTIDE SEQUENCE [LARGE SCALE GENOMIC DNA]</scope>
    <source>
        <strain evidence="1">Alpha-2009</strain>
        <tissue evidence="1">Whole body</tissue>
    </source>
</reference>
<sequence>MARAHLRGVQYCDNTRACEIQTRRTRRGILNIHEGHFRFRMIPERVFEIFIYNGNARDDLHNCAYARRSPIKVARRRETATRRVVQ</sequence>
<evidence type="ECO:0000313" key="1">
    <source>
        <dbReference type="EMBL" id="KAL0118740.1"/>
    </source>
</evidence>
<dbReference type="EMBL" id="JADYXP020000008">
    <property type="protein sequence ID" value="KAL0118740.1"/>
    <property type="molecule type" value="Genomic_DNA"/>
</dbReference>
<evidence type="ECO:0000313" key="2">
    <source>
        <dbReference type="Proteomes" id="UP001430953"/>
    </source>
</evidence>
<dbReference type="AlphaFoldDB" id="A0AAW2FXP5"/>
<name>A0AAW2FXP5_9HYME</name>